<keyword evidence="1" id="KW-0472">Membrane</keyword>
<keyword evidence="3" id="KW-1185">Reference proteome</keyword>
<feature type="transmembrane region" description="Helical" evidence="1">
    <location>
        <begin position="326"/>
        <end position="348"/>
    </location>
</feature>
<dbReference type="EMBL" id="PYSW02000013">
    <property type="protein sequence ID" value="KAG2387302.1"/>
    <property type="molecule type" value="Genomic_DNA"/>
</dbReference>
<sequence>MIHSTKLLCNNMNPYYFINNLVTTPLIRVSLLRNGNYISNRRDDSKRSFGHCLGNVCLDEKKNDLSKKKPMRTEKEVFSLFSYVKQQETNRNDEENRKQQIIFEQQVKALKEHIETSTAESVDKDNNNDVDWNEMTANEFQRYTLELFKKCIHSINEKNHDLKLTLKAEPSEPLTDDEKNFIRDKFRYLIDTTAVQFFDKITKTNIVRPDFLVMAHDRKFIFDAKHYNSKSVRNKDSPLIGKQLIFTANPSRNSTSKGEVNIYEIVKLYRDIHAFKATGGGLILSPNTKLTPSAQHLAVTLNLIIIKLKKKGKLKTSFQKIFKHTLIFIILLLNILQSPPLLICTFCCK</sequence>
<evidence type="ECO:0000256" key="1">
    <source>
        <dbReference type="SAM" id="Phobius"/>
    </source>
</evidence>
<proteinExistence type="predicted"/>
<name>A0AA88GUK7_NAELO</name>
<keyword evidence="1" id="KW-1133">Transmembrane helix</keyword>
<evidence type="ECO:0000313" key="3">
    <source>
        <dbReference type="Proteomes" id="UP000816034"/>
    </source>
</evidence>
<evidence type="ECO:0000313" key="2">
    <source>
        <dbReference type="EMBL" id="KAG2387302.1"/>
    </source>
</evidence>
<reference evidence="2 3" key="1">
    <citation type="journal article" date="2018" name="BMC Genomics">
        <title>The genome of Naegleria lovaniensis, the basis for a comparative approach to unravel pathogenicity factors of the human pathogenic amoeba N. fowleri.</title>
        <authorList>
            <person name="Liechti N."/>
            <person name="Schurch N."/>
            <person name="Bruggmann R."/>
            <person name="Wittwer M."/>
        </authorList>
    </citation>
    <scope>NUCLEOTIDE SEQUENCE [LARGE SCALE GENOMIC DNA]</scope>
    <source>
        <strain evidence="2 3">ATCC 30569</strain>
    </source>
</reference>
<gene>
    <name evidence="2" type="ORF">C9374_001634</name>
</gene>
<keyword evidence="1" id="KW-0812">Transmembrane</keyword>
<dbReference type="AlphaFoldDB" id="A0AA88GUK7"/>
<comment type="caution">
    <text evidence="2">The sequence shown here is derived from an EMBL/GenBank/DDBJ whole genome shotgun (WGS) entry which is preliminary data.</text>
</comment>
<dbReference type="GeneID" id="68094090"/>
<accession>A0AA88GUK7</accession>
<dbReference type="RefSeq" id="XP_044551294.1">
    <property type="nucleotide sequence ID" value="XM_044690963.1"/>
</dbReference>
<organism evidence="2 3">
    <name type="scientific">Naegleria lovaniensis</name>
    <name type="common">Amoeba</name>
    <dbReference type="NCBI Taxonomy" id="51637"/>
    <lineage>
        <taxon>Eukaryota</taxon>
        <taxon>Discoba</taxon>
        <taxon>Heterolobosea</taxon>
        <taxon>Tetramitia</taxon>
        <taxon>Eutetramitia</taxon>
        <taxon>Vahlkampfiidae</taxon>
        <taxon>Naegleria</taxon>
    </lineage>
</organism>
<dbReference type="Proteomes" id="UP000816034">
    <property type="component" value="Unassembled WGS sequence"/>
</dbReference>
<protein>
    <submittedName>
        <fullName evidence="2">Uncharacterized protein</fullName>
    </submittedName>
</protein>